<comment type="caution">
    <text evidence="6">The sequence shown here is derived from an EMBL/GenBank/DDBJ whole genome shotgun (WGS) entry which is preliminary data.</text>
</comment>
<feature type="repeat" description="ANK" evidence="3">
    <location>
        <begin position="589"/>
        <end position="621"/>
    </location>
</feature>
<keyword evidence="7" id="KW-1185">Reference proteome</keyword>
<feature type="repeat" description="ANK" evidence="3">
    <location>
        <begin position="688"/>
        <end position="720"/>
    </location>
</feature>
<keyword evidence="1" id="KW-0677">Repeat</keyword>
<evidence type="ECO:0000259" key="4">
    <source>
        <dbReference type="Pfam" id="PF22939"/>
    </source>
</evidence>
<organism evidence="6 7">
    <name type="scientific">Favolaschia claudopus</name>
    <dbReference type="NCBI Taxonomy" id="2862362"/>
    <lineage>
        <taxon>Eukaryota</taxon>
        <taxon>Fungi</taxon>
        <taxon>Dikarya</taxon>
        <taxon>Basidiomycota</taxon>
        <taxon>Agaricomycotina</taxon>
        <taxon>Agaricomycetes</taxon>
        <taxon>Agaricomycetidae</taxon>
        <taxon>Agaricales</taxon>
        <taxon>Marasmiineae</taxon>
        <taxon>Mycenaceae</taxon>
        <taxon>Favolaschia</taxon>
    </lineage>
</organism>
<feature type="repeat" description="ANK" evidence="3">
    <location>
        <begin position="754"/>
        <end position="786"/>
    </location>
</feature>
<dbReference type="InterPro" id="IPR036770">
    <property type="entry name" value="Ankyrin_rpt-contain_sf"/>
</dbReference>
<dbReference type="PRINTS" id="PR01415">
    <property type="entry name" value="ANKYRIN"/>
</dbReference>
<feature type="non-terminal residue" evidence="6">
    <location>
        <position position="788"/>
    </location>
</feature>
<proteinExistence type="predicted"/>
<dbReference type="PROSITE" id="PS50297">
    <property type="entry name" value="ANK_REP_REGION"/>
    <property type="match status" value="6"/>
</dbReference>
<reference evidence="6 7" key="1">
    <citation type="journal article" date="2024" name="J Genomics">
        <title>Draft genome sequencing and assembly of Favolaschia claudopus CIRM-BRFM 2984 isolated from oak limbs.</title>
        <authorList>
            <person name="Navarro D."/>
            <person name="Drula E."/>
            <person name="Chaduli D."/>
            <person name="Cazenave R."/>
            <person name="Ahrendt S."/>
            <person name="Wang J."/>
            <person name="Lipzen A."/>
            <person name="Daum C."/>
            <person name="Barry K."/>
            <person name="Grigoriev I.V."/>
            <person name="Favel A."/>
            <person name="Rosso M.N."/>
            <person name="Martin F."/>
        </authorList>
    </citation>
    <scope>NUCLEOTIDE SEQUENCE [LARGE SCALE GENOMIC DNA]</scope>
    <source>
        <strain evidence="6 7">CIRM-BRFM 2984</strain>
    </source>
</reference>
<dbReference type="Gene3D" id="1.25.40.20">
    <property type="entry name" value="Ankyrin repeat-containing domain"/>
    <property type="match status" value="1"/>
</dbReference>
<protein>
    <submittedName>
        <fullName evidence="6">ANK-REP-region domain-containing protein</fullName>
    </submittedName>
</protein>
<keyword evidence="2 3" id="KW-0040">ANK repeat</keyword>
<evidence type="ECO:0000313" key="7">
    <source>
        <dbReference type="Proteomes" id="UP001362999"/>
    </source>
</evidence>
<dbReference type="Pfam" id="PF12796">
    <property type="entry name" value="Ank_2"/>
    <property type="match status" value="2"/>
</dbReference>
<dbReference type="InterPro" id="IPR054471">
    <property type="entry name" value="GPIID_WHD"/>
</dbReference>
<dbReference type="PANTHER" id="PTHR24198">
    <property type="entry name" value="ANKYRIN REPEAT AND PROTEIN KINASE DOMAIN-CONTAINING PROTEIN"/>
    <property type="match status" value="1"/>
</dbReference>
<dbReference type="InterPro" id="IPR027417">
    <property type="entry name" value="P-loop_NTPase"/>
</dbReference>
<evidence type="ECO:0000256" key="3">
    <source>
        <dbReference type="PROSITE-ProRule" id="PRU00023"/>
    </source>
</evidence>
<dbReference type="SUPFAM" id="SSF52540">
    <property type="entry name" value="P-loop containing nucleoside triphosphate hydrolases"/>
    <property type="match status" value="1"/>
</dbReference>
<accession>A0AAV9ZL07</accession>
<dbReference type="SUPFAM" id="SSF48403">
    <property type="entry name" value="Ankyrin repeat"/>
    <property type="match status" value="1"/>
</dbReference>
<evidence type="ECO:0000259" key="5">
    <source>
        <dbReference type="Pfam" id="PF24883"/>
    </source>
</evidence>
<feature type="repeat" description="ANK" evidence="3">
    <location>
        <begin position="526"/>
        <end position="555"/>
    </location>
</feature>
<dbReference type="PANTHER" id="PTHR24198:SF165">
    <property type="entry name" value="ANKYRIN REPEAT-CONTAINING PROTEIN-RELATED"/>
    <property type="match status" value="1"/>
</dbReference>
<evidence type="ECO:0000256" key="2">
    <source>
        <dbReference type="ARBA" id="ARBA00023043"/>
    </source>
</evidence>
<feature type="domain" description="GPI inositol-deacylase winged helix" evidence="4">
    <location>
        <begin position="299"/>
        <end position="376"/>
    </location>
</feature>
<feature type="non-terminal residue" evidence="6">
    <location>
        <position position="1"/>
    </location>
</feature>
<dbReference type="Pfam" id="PF00023">
    <property type="entry name" value="Ank"/>
    <property type="match status" value="3"/>
</dbReference>
<dbReference type="Proteomes" id="UP001362999">
    <property type="component" value="Unassembled WGS sequence"/>
</dbReference>
<dbReference type="InterPro" id="IPR002110">
    <property type="entry name" value="Ankyrin_rpt"/>
</dbReference>
<dbReference type="Pfam" id="PF24883">
    <property type="entry name" value="NPHP3_N"/>
    <property type="match status" value="1"/>
</dbReference>
<sequence>QRLAMIEWLSPLNFFIRQQDISRTRQPETGEWLLKDPKFKKWESGTGGVLWCSGIPGAGKTVLVSLVVDHLTNAQAKNPDIGVACIYFDHKETQVQTQENLLAALWRQLVFKQPLGPASDLYARLVEKKTKPMSKEMQKVLLHALQRFKQIYIIIDAIDEHPEKEWHGLAVILTKLSKNTNFLLTARPHVVPNMVFPQISSMEVQASTKDLEVYIKAQIEASPHLSQYVADNRGVETKIFSVLCNSVDGMFLLAKLHLEALDAAPNTKAFQHALETLPTDLYHTYENIFNRIECLHDTQKEIVQSALVWVANAKRPLTAMELCEAIAIELGTTTFNKDSITGIQKIISLCAGLIILDEQSSLVRLVHFTAQDYLDKVQHQTFPFAHVQITRSLFAYLNFKEFKCQYPLMNYCQYVLIHAQLCEEQLQDELIGFLKLPHTYKKKFGTMGWDCCPWNCYSWPDPHSSLWLAVAANLVHCVKVMTSQGFKLDVTTYPLHTAAHHGHKEMIALLLDQGIDVNARGGFYGNAVHAAAYSGDESIVQMLLDKGADMNAQGGPFETILKAAACGQHESIVQMLLDRGAEVNAQGGEYGTALQAAVCEGHENIVQMLLDGGANVNAQGGQYGTSLQAAAYLGHEIIVKMLLDKNAEINAEGGEYGTALQTAAYKKHETIVQMLLDRGADVNAQAGYYGTALQAAAYWGHETIVQVLLDSGAEVNAQGGYYGTVLQAAAYGGYETIVQMLLDRGADVNAQGGYYHTALQAAACEGYDIIVQQFLDEGADINAVGGLY</sequence>
<evidence type="ECO:0000313" key="6">
    <source>
        <dbReference type="EMBL" id="KAK6984941.1"/>
    </source>
</evidence>
<dbReference type="Gene3D" id="3.40.50.300">
    <property type="entry name" value="P-loop containing nucleotide triphosphate hydrolases"/>
    <property type="match status" value="1"/>
</dbReference>
<dbReference type="SMART" id="SM00248">
    <property type="entry name" value="ANK"/>
    <property type="match status" value="10"/>
</dbReference>
<dbReference type="EMBL" id="JAWWNJ010000133">
    <property type="protein sequence ID" value="KAK6984941.1"/>
    <property type="molecule type" value="Genomic_DNA"/>
</dbReference>
<name>A0AAV9ZL07_9AGAR</name>
<feature type="repeat" description="ANK" evidence="3">
    <location>
        <begin position="494"/>
        <end position="522"/>
    </location>
</feature>
<feature type="repeat" description="ANK" evidence="3">
    <location>
        <begin position="655"/>
        <end position="687"/>
    </location>
</feature>
<dbReference type="InterPro" id="IPR056884">
    <property type="entry name" value="NPHP3-like_N"/>
</dbReference>
<evidence type="ECO:0000256" key="1">
    <source>
        <dbReference type="ARBA" id="ARBA00022737"/>
    </source>
</evidence>
<feature type="repeat" description="ANK" evidence="3">
    <location>
        <begin position="721"/>
        <end position="753"/>
    </location>
</feature>
<dbReference type="AlphaFoldDB" id="A0AAV9ZL07"/>
<feature type="repeat" description="ANK" evidence="3">
    <location>
        <begin position="622"/>
        <end position="654"/>
    </location>
</feature>
<gene>
    <name evidence="6" type="ORF">R3P38DRAFT_3450916</name>
</gene>
<dbReference type="Pfam" id="PF22939">
    <property type="entry name" value="WHD_GPIID"/>
    <property type="match status" value="1"/>
</dbReference>
<dbReference type="PROSITE" id="PS50088">
    <property type="entry name" value="ANK_REPEAT"/>
    <property type="match status" value="9"/>
</dbReference>
<feature type="domain" description="Nephrocystin 3-like N-terminal" evidence="5">
    <location>
        <begin position="29"/>
        <end position="187"/>
    </location>
</feature>
<feature type="repeat" description="ANK" evidence="3">
    <location>
        <begin position="556"/>
        <end position="588"/>
    </location>
</feature>